<dbReference type="PROSITE" id="PS51257">
    <property type="entry name" value="PROKAR_LIPOPROTEIN"/>
    <property type="match status" value="1"/>
</dbReference>
<organism evidence="8 9">
    <name type="scientific">Nannocystis punicea</name>
    <dbReference type="NCBI Taxonomy" id="2995304"/>
    <lineage>
        <taxon>Bacteria</taxon>
        <taxon>Pseudomonadati</taxon>
        <taxon>Myxococcota</taxon>
        <taxon>Polyangia</taxon>
        <taxon>Nannocystales</taxon>
        <taxon>Nannocystaceae</taxon>
        <taxon>Nannocystis</taxon>
    </lineage>
</organism>
<dbReference type="InterPro" id="IPR032675">
    <property type="entry name" value="LRR_dom_sf"/>
</dbReference>
<accession>A0ABY7GXC3</accession>
<dbReference type="SUPFAM" id="SSF52058">
    <property type="entry name" value="L domain-like"/>
    <property type="match status" value="4"/>
</dbReference>
<evidence type="ECO:0000313" key="8">
    <source>
        <dbReference type="EMBL" id="WAS91634.1"/>
    </source>
</evidence>
<dbReference type="Gene3D" id="3.80.10.10">
    <property type="entry name" value="Ribonuclease Inhibitor"/>
    <property type="match status" value="1"/>
</dbReference>
<evidence type="ECO:0000256" key="1">
    <source>
        <dbReference type="ARBA" id="ARBA00004191"/>
    </source>
</evidence>
<keyword evidence="2" id="KW-0134">Cell wall</keyword>
<dbReference type="EMBL" id="CP114040">
    <property type="protein sequence ID" value="WAS91634.1"/>
    <property type="molecule type" value="Genomic_DNA"/>
</dbReference>
<evidence type="ECO:0000256" key="7">
    <source>
        <dbReference type="SAM" id="SignalP"/>
    </source>
</evidence>
<evidence type="ECO:0000256" key="5">
    <source>
        <dbReference type="ARBA" id="ARBA00023180"/>
    </source>
</evidence>
<keyword evidence="5" id="KW-0325">Glycoprotein</keyword>
<name>A0ABY7GXC3_9BACT</name>
<dbReference type="Gene3D" id="3.80.20.20">
    <property type="entry name" value="Receptor L-domain"/>
    <property type="match status" value="1"/>
</dbReference>
<proteinExistence type="predicted"/>
<dbReference type="PANTHER" id="PTHR31018">
    <property type="entry name" value="SPORULATION-SPECIFIC PROTEIN-RELATED"/>
    <property type="match status" value="1"/>
</dbReference>
<gene>
    <name evidence="8" type="ORF">O0S08_36090</name>
</gene>
<evidence type="ECO:0008006" key="10">
    <source>
        <dbReference type="Google" id="ProtNLM"/>
    </source>
</evidence>
<keyword evidence="3" id="KW-0964">Secreted</keyword>
<keyword evidence="9" id="KW-1185">Reference proteome</keyword>
<feature type="signal peptide" evidence="7">
    <location>
        <begin position="1"/>
        <end position="22"/>
    </location>
</feature>
<sequence>MRGSTGSSVLVFALACVPAASDTDASTAGTTTGAGDGDTSTGTVTATGTPTVTGEPAPVCPGGDVMVETQGQLFALTGCSDIAGSLTIRGPITDLTPLAELRRVGGTLSVDTSFEVPLPSLAGLEGLESIGGLFLDGLGVVDLAPLAGLTEVPGNLWVRESEQLRSLEGLHNIRTVGDGLEIADCPQLGDLTGLRGLERIAGDVFLQGLPIVDFHGLEGLVAIEPVEGEPIEVRLTDLPQLSSAAGLSVEWDDLHVVELKRVGLTDLAMFAGTEALGGLALFYNEALADLGGLEALTVIHGGLTFIDNPALGDIAALAGLQSVGRLSLHGDVWSLDLSSFASLTTIGELFSGNRQMTDLGPFPALTQVGSVSLTYTENLVSLSGLSGLTALDELRLDGNQALVDLSGLGVLAHVAGDVEIRDNDLLADLSGLAALTAVDGRLAVIGNASLLQADAEAWAAPIAVGVSRKIGDNKNGPPPQDPCPWEDDGVCDEVVPGGLNLCVEYSDGGDCCHSVCR</sequence>
<dbReference type="RefSeq" id="WP_269033996.1">
    <property type="nucleotide sequence ID" value="NZ_CP114040.1"/>
</dbReference>
<feature type="chain" id="PRO_5046604957" description="Receptor L domain-containing protein" evidence="7">
    <location>
        <begin position="23"/>
        <end position="517"/>
    </location>
</feature>
<evidence type="ECO:0000313" key="9">
    <source>
        <dbReference type="Proteomes" id="UP001164459"/>
    </source>
</evidence>
<dbReference type="PANTHER" id="PTHR31018:SF3">
    <property type="entry name" value="RECEPTOR PROTEIN-TYROSINE KINASE"/>
    <property type="match status" value="1"/>
</dbReference>
<dbReference type="InterPro" id="IPR036941">
    <property type="entry name" value="Rcpt_L-dom_sf"/>
</dbReference>
<protein>
    <recommendedName>
        <fullName evidence="10">Receptor L domain-containing protein</fullName>
    </recommendedName>
</protein>
<feature type="region of interest" description="Disordered" evidence="6">
    <location>
        <begin position="23"/>
        <end position="56"/>
    </location>
</feature>
<evidence type="ECO:0000256" key="2">
    <source>
        <dbReference type="ARBA" id="ARBA00022512"/>
    </source>
</evidence>
<dbReference type="Proteomes" id="UP001164459">
    <property type="component" value="Chromosome"/>
</dbReference>
<dbReference type="InterPro" id="IPR051648">
    <property type="entry name" value="CWI-Assembly_Regulator"/>
</dbReference>
<evidence type="ECO:0000256" key="3">
    <source>
        <dbReference type="ARBA" id="ARBA00022525"/>
    </source>
</evidence>
<keyword evidence="4 7" id="KW-0732">Signal</keyword>
<evidence type="ECO:0000256" key="6">
    <source>
        <dbReference type="SAM" id="MobiDB-lite"/>
    </source>
</evidence>
<reference evidence="8" key="1">
    <citation type="submission" date="2022-11" db="EMBL/GenBank/DDBJ databases">
        <title>Minimal conservation of predation-associated metabolite biosynthetic gene clusters underscores biosynthetic potential of Myxococcota including descriptions for ten novel species: Archangium lansinium sp. nov., Myxococcus landrumus sp. nov., Nannocystis bai.</title>
        <authorList>
            <person name="Ahearne A."/>
            <person name="Stevens C."/>
            <person name="Dowd S."/>
        </authorList>
    </citation>
    <scope>NUCLEOTIDE SEQUENCE</scope>
    <source>
        <strain evidence="8">Fl3</strain>
    </source>
</reference>
<evidence type="ECO:0000256" key="4">
    <source>
        <dbReference type="ARBA" id="ARBA00022729"/>
    </source>
</evidence>
<comment type="subcellular location">
    <subcellularLocation>
        <location evidence="1">Secreted</location>
        <location evidence="1">Cell wall</location>
    </subcellularLocation>
</comment>